<gene>
    <name evidence="8" type="ORF">H1D24_18890</name>
</gene>
<dbReference type="Pfam" id="PF03446">
    <property type="entry name" value="NAD_binding_2"/>
    <property type="match status" value="1"/>
</dbReference>
<dbReference type="Gene3D" id="3.40.50.720">
    <property type="entry name" value="NAD(P)-binding Rossmann-like Domain"/>
    <property type="match status" value="1"/>
</dbReference>
<evidence type="ECO:0000259" key="7">
    <source>
        <dbReference type="Pfam" id="PF14833"/>
    </source>
</evidence>
<keyword evidence="3" id="KW-0520">NAD</keyword>
<evidence type="ECO:0000313" key="9">
    <source>
        <dbReference type="Proteomes" id="UP000545761"/>
    </source>
</evidence>
<dbReference type="PROSITE" id="PS00895">
    <property type="entry name" value="3_HYDROXYISOBUT_DH"/>
    <property type="match status" value="1"/>
</dbReference>
<dbReference type="SUPFAM" id="SSF48179">
    <property type="entry name" value="6-phosphogluconate dehydrogenase C-terminal domain-like"/>
    <property type="match status" value="1"/>
</dbReference>
<feature type="active site" evidence="4">
    <location>
        <position position="191"/>
    </location>
</feature>
<dbReference type="AlphaFoldDB" id="A0A7W0DN75"/>
<dbReference type="EMBL" id="JACEHE010000011">
    <property type="protein sequence ID" value="MBA2947820.1"/>
    <property type="molecule type" value="Genomic_DNA"/>
</dbReference>
<name>A0A7W0DN75_9ACTN</name>
<evidence type="ECO:0000256" key="5">
    <source>
        <dbReference type="SAM" id="MobiDB-lite"/>
    </source>
</evidence>
<dbReference type="InterPro" id="IPR008927">
    <property type="entry name" value="6-PGluconate_DH-like_C_sf"/>
</dbReference>
<dbReference type="PANTHER" id="PTHR43060:SF15">
    <property type="entry name" value="3-HYDROXYISOBUTYRATE DEHYDROGENASE-LIKE 1, MITOCHONDRIAL-RELATED"/>
    <property type="match status" value="1"/>
</dbReference>
<dbReference type="GO" id="GO:0051287">
    <property type="term" value="F:NAD binding"/>
    <property type="evidence" value="ECO:0007669"/>
    <property type="project" value="InterPro"/>
</dbReference>
<dbReference type="GO" id="GO:0016491">
    <property type="term" value="F:oxidoreductase activity"/>
    <property type="evidence" value="ECO:0007669"/>
    <property type="project" value="UniProtKB-KW"/>
</dbReference>
<proteinExistence type="inferred from homology"/>
<dbReference type="PIRSF" id="PIRSF000103">
    <property type="entry name" value="HIBADH"/>
    <property type="match status" value="1"/>
</dbReference>
<feature type="domain" description="3-hydroxyisobutyrate dehydrogenase-like NAD-binding" evidence="7">
    <location>
        <begin position="185"/>
        <end position="271"/>
    </location>
</feature>
<organism evidence="8 9">
    <name type="scientific">Streptomyces himalayensis subsp. himalayensis</name>
    <dbReference type="NCBI Taxonomy" id="2756131"/>
    <lineage>
        <taxon>Bacteria</taxon>
        <taxon>Bacillati</taxon>
        <taxon>Actinomycetota</taxon>
        <taxon>Actinomycetes</taxon>
        <taxon>Kitasatosporales</taxon>
        <taxon>Streptomycetaceae</taxon>
        <taxon>Streptomyces</taxon>
        <taxon>Streptomyces himalayensis</taxon>
    </lineage>
</organism>
<dbReference type="InterPro" id="IPR029154">
    <property type="entry name" value="HIBADH-like_NADP-bd"/>
</dbReference>
<dbReference type="InterPro" id="IPR013328">
    <property type="entry name" value="6PGD_dom2"/>
</dbReference>
<dbReference type="InterPro" id="IPR006115">
    <property type="entry name" value="6PGDH_NADP-bd"/>
</dbReference>
<sequence length="293" mass="29688">MTAVARTQAPRHAPSDQEAPVTHVGFIGLGSQGAPMARRIIEAGHPVTLWARRPATLVPFEGTPAKVAASPAELAAASDIVCVCVVDDADVEEVVLGERGVLAGLRRGGVIAVHSTIHPDTCRGLEARAAAQDVQVVDAPVSGGAPAAAEGRLLVMVGGESGTVRYCRPVFESFGDPVVHLGPLGSGQVAKLLNNVLMTANLATAADTLALGRELGVDPRALAEAVGHGSGASYALGRIAGHGGSLEAMAPYAGRLLRKDVRLLAQLTGAAGEGGGTVLAAADAALEEMDHPR</sequence>
<dbReference type="Proteomes" id="UP000545761">
    <property type="component" value="Unassembled WGS sequence"/>
</dbReference>
<evidence type="ECO:0000256" key="3">
    <source>
        <dbReference type="ARBA" id="ARBA00023027"/>
    </source>
</evidence>
<dbReference type="Gene3D" id="1.10.1040.10">
    <property type="entry name" value="N-(1-d-carboxylethyl)-l-norvaline Dehydrogenase, domain 2"/>
    <property type="match status" value="1"/>
</dbReference>
<dbReference type="SUPFAM" id="SSF51735">
    <property type="entry name" value="NAD(P)-binding Rossmann-fold domains"/>
    <property type="match status" value="1"/>
</dbReference>
<accession>A0A7W0DN75</accession>
<feature type="region of interest" description="Disordered" evidence="5">
    <location>
        <begin position="1"/>
        <end position="20"/>
    </location>
</feature>
<evidence type="ECO:0000256" key="4">
    <source>
        <dbReference type="PIRSR" id="PIRSR000103-1"/>
    </source>
</evidence>
<protein>
    <submittedName>
        <fullName evidence="8">NAD(P)-dependent oxidoreductase</fullName>
    </submittedName>
</protein>
<comment type="similarity">
    <text evidence="1">Belongs to the HIBADH-related family.</text>
</comment>
<dbReference type="InterPro" id="IPR002204">
    <property type="entry name" value="3-OH-isobutyrate_DH-rel_CS"/>
</dbReference>
<evidence type="ECO:0000256" key="2">
    <source>
        <dbReference type="ARBA" id="ARBA00023002"/>
    </source>
</evidence>
<dbReference type="PANTHER" id="PTHR43060">
    <property type="entry name" value="3-HYDROXYISOBUTYRATE DEHYDROGENASE-LIKE 1, MITOCHONDRIAL-RELATED"/>
    <property type="match status" value="1"/>
</dbReference>
<evidence type="ECO:0000256" key="1">
    <source>
        <dbReference type="ARBA" id="ARBA00009080"/>
    </source>
</evidence>
<dbReference type="GO" id="GO:0050661">
    <property type="term" value="F:NADP binding"/>
    <property type="evidence" value="ECO:0007669"/>
    <property type="project" value="InterPro"/>
</dbReference>
<dbReference type="InterPro" id="IPR036291">
    <property type="entry name" value="NAD(P)-bd_dom_sf"/>
</dbReference>
<dbReference type="GO" id="GO:0016054">
    <property type="term" value="P:organic acid catabolic process"/>
    <property type="evidence" value="ECO:0007669"/>
    <property type="project" value="UniProtKB-ARBA"/>
</dbReference>
<keyword evidence="2" id="KW-0560">Oxidoreductase</keyword>
<dbReference type="Pfam" id="PF14833">
    <property type="entry name" value="NAD_binding_11"/>
    <property type="match status" value="1"/>
</dbReference>
<dbReference type="InterPro" id="IPR015815">
    <property type="entry name" value="HIBADH-related"/>
</dbReference>
<comment type="caution">
    <text evidence="8">The sequence shown here is derived from an EMBL/GenBank/DDBJ whole genome shotgun (WGS) entry which is preliminary data.</text>
</comment>
<feature type="domain" description="6-phosphogluconate dehydrogenase NADP-binding" evidence="6">
    <location>
        <begin position="24"/>
        <end position="182"/>
    </location>
</feature>
<evidence type="ECO:0000259" key="6">
    <source>
        <dbReference type="Pfam" id="PF03446"/>
    </source>
</evidence>
<reference evidence="8 9" key="1">
    <citation type="submission" date="2020-07" db="EMBL/GenBank/DDBJ databases">
        <title>Streptomyces isolated from Indian soil.</title>
        <authorList>
            <person name="Mandal S."/>
            <person name="Maiti P.K."/>
        </authorList>
    </citation>
    <scope>NUCLEOTIDE SEQUENCE [LARGE SCALE GENOMIC DNA]</scope>
    <source>
        <strain evidence="8 9">PSKA28</strain>
    </source>
</reference>
<evidence type="ECO:0000313" key="8">
    <source>
        <dbReference type="EMBL" id="MBA2947820.1"/>
    </source>
</evidence>